<dbReference type="AlphaFoldDB" id="M2WIJ1"/>
<name>M2WIJ1_DOTSN</name>
<dbReference type="PANTHER" id="PTHR39474:SF1">
    <property type="entry name" value="FUNGAL SPECIFIC TRANSCRIPTION FACTOR"/>
    <property type="match status" value="1"/>
</dbReference>
<dbReference type="STRING" id="675120.M2WIJ1"/>
<dbReference type="eggNOG" id="ENOG502S84A">
    <property type="taxonomic scope" value="Eukaryota"/>
</dbReference>
<accession>M2WIJ1</accession>
<sequence length="97" mass="10670">MSSDSTVRPEENPLGLPEPSEANAHPLDLSSGQGSVSMDHLGPLVVNKDGSLSRISNWDQMTEIERKNTLRILGKRNQMRTDELKAKQAEEAKEGDV</sequence>
<reference evidence="2 3" key="2">
    <citation type="journal article" date="2012" name="PLoS Pathog.">
        <title>Diverse lifestyles and strategies of plant pathogenesis encoded in the genomes of eighteen Dothideomycetes fungi.</title>
        <authorList>
            <person name="Ohm R.A."/>
            <person name="Feau N."/>
            <person name="Henrissat B."/>
            <person name="Schoch C.L."/>
            <person name="Horwitz B.A."/>
            <person name="Barry K.W."/>
            <person name="Condon B.J."/>
            <person name="Copeland A.C."/>
            <person name="Dhillon B."/>
            <person name="Glaser F."/>
            <person name="Hesse C.N."/>
            <person name="Kosti I."/>
            <person name="LaButti K."/>
            <person name="Lindquist E.A."/>
            <person name="Lucas S."/>
            <person name="Salamov A.A."/>
            <person name="Bradshaw R.E."/>
            <person name="Ciuffetti L."/>
            <person name="Hamelin R.C."/>
            <person name="Kema G.H.J."/>
            <person name="Lawrence C."/>
            <person name="Scott J.A."/>
            <person name="Spatafora J.W."/>
            <person name="Turgeon B.G."/>
            <person name="de Wit P.J.G.M."/>
            <person name="Zhong S."/>
            <person name="Goodwin S.B."/>
            <person name="Grigoriev I.V."/>
        </authorList>
    </citation>
    <scope>NUCLEOTIDE SEQUENCE [LARGE SCALE GENOMIC DNA]</scope>
    <source>
        <strain evidence="3">NZE10 / CBS 128990</strain>
    </source>
</reference>
<reference evidence="3" key="1">
    <citation type="journal article" date="2012" name="PLoS Genet.">
        <title>The genomes of the fungal plant pathogens Cladosporium fulvum and Dothistroma septosporum reveal adaptation to different hosts and lifestyles but also signatures of common ancestry.</title>
        <authorList>
            <person name="de Wit P.J.G.M."/>
            <person name="van der Burgt A."/>
            <person name="Oekmen B."/>
            <person name="Stergiopoulos I."/>
            <person name="Abd-Elsalam K.A."/>
            <person name="Aerts A.L."/>
            <person name="Bahkali A.H."/>
            <person name="Beenen H.G."/>
            <person name="Chettri P."/>
            <person name="Cox M.P."/>
            <person name="Datema E."/>
            <person name="de Vries R.P."/>
            <person name="Dhillon B."/>
            <person name="Ganley A.R."/>
            <person name="Griffiths S.A."/>
            <person name="Guo Y."/>
            <person name="Hamelin R.C."/>
            <person name="Henrissat B."/>
            <person name="Kabir M.S."/>
            <person name="Jashni M.K."/>
            <person name="Kema G."/>
            <person name="Klaubauf S."/>
            <person name="Lapidus A."/>
            <person name="Levasseur A."/>
            <person name="Lindquist E."/>
            <person name="Mehrabi R."/>
            <person name="Ohm R.A."/>
            <person name="Owen T.J."/>
            <person name="Salamov A."/>
            <person name="Schwelm A."/>
            <person name="Schijlen E."/>
            <person name="Sun H."/>
            <person name="van den Burg H.A."/>
            <person name="van Ham R.C.H.J."/>
            <person name="Zhang S."/>
            <person name="Goodwin S.B."/>
            <person name="Grigoriev I.V."/>
            <person name="Collemare J."/>
            <person name="Bradshaw R.E."/>
        </authorList>
    </citation>
    <scope>NUCLEOTIDE SEQUENCE [LARGE SCALE GENOMIC DNA]</scope>
    <source>
        <strain evidence="3">NZE10 / CBS 128990</strain>
    </source>
</reference>
<organism evidence="2 3">
    <name type="scientific">Dothistroma septosporum (strain NZE10 / CBS 128990)</name>
    <name type="common">Red band needle blight fungus</name>
    <name type="synonym">Mycosphaerella pini</name>
    <dbReference type="NCBI Taxonomy" id="675120"/>
    <lineage>
        <taxon>Eukaryota</taxon>
        <taxon>Fungi</taxon>
        <taxon>Dikarya</taxon>
        <taxon>Ascomycota</taxon>
        <taxon>Pezizomycotina</taxon>
        <taxon>Dothideomycetes</taxon>
        <taxon>Dothideomycetidae</taxon>
        <taxon>Mycosphaerellales</taxon>
        <taxon>Mycosphaerellaceae</taxon>
        <taxon>Dothistroma</taxon>
    </lineage>
</organism>
<dbReference type="OMA" id="WAGMTEH"/>
<evidence type="ECO:0000313" key="3">
    <source>
        <dbReference type="Proteomes" id="UP000016933"/>
    </source>
</evidence>
<dbReference type="PANTHER" id="PTHR39474">
    <property type="entry name" value="UNNAMED PRODUCT"/>
    <property type="match status" value="1"/>
</dbReference>
<dbReference type="EMBL" id="KB446546">
    <property type="protein sequence ID" value="EME38793.1"/>
    <property type="molecule type" value="Genomic_DNA"/>
</dbReference>
<evidence type="ECO:0000313" key="2">
    <source>
        <dbReference type="EMBL" id="EME38793.1"/>
    </source>
</evidence>
<dbReference type="HOGENOM" id="CLU_093522_4_0_1"/>
<dbReference type="OrthoDB" id="4590138at2759"/>
<feature type="region of interest" description="Disordered" evidence="1">
    <location>
        <begin position="1"/>
        <end position="48"/>
    </location>
</feature>
<protein>
    <submittedName>
        <fullName evidence="2">Uncharacterized protein</fullName>
    </submittedName>
</protein>
<keyword evidence="3" id="KW-1185">Reference proteome</keyword>
<gene>
    <name evidence="2" type="ORF">DOTSEDRAFT_140176</name>
</gene>
<dbReference type="Proteomes" id="UP000016933">
    <property type="component" value="Unassembled WGS sequence"/>
</dbReference>
<proteinExistence type="predicted"/>
<evidence type="ECO:0000256" key="1">
    <source>
        <dbReference type="SAM" id="MobiDB-lite"/>
    </source>
</evidence>